<dbReference type="PANTHER" id="PTHR43493">
    <property type="entry name" value="DNA GYRASE/TOPOISOMERASE SUBUNIT A"/>
    <property type="match status" value="1"/>
</dbReference>
<dbReference type="InterPro" id="IPR035516">
    <property type="entry name" value="Gyrase/topoIV_suA_C"/>
</dbReference>
<dbReference type="Proteomes" id="UP000264719">
    <property type="component" value="Unassembled WGS sequence"/>
</dbReference>
<accession>A0A348WGI3</accession>
<protein>
    <submittedName>
        <fullName evidence="1">DNA topoisomerase IV subunit A</fullName>
    </submittedName>
</protein>
<dbReference type="InterPro" id="IPR050220">
    <property type="entry name" value="Type_II_DNA_Topoisomerases"/>
</dbReference>
<dbReference type="GO" id="GO:0005737">
    <property type="term" value="C:cytoplasm"/>
    <property type="evidence" value="ECO:0007669"/>
    <property type="project" value="TreeGrafter"/>
</dbReference>
<dbReference type="AlphaFoldDB" id="A0A348WGI3"/>
<dbReference type="GO" id="GO:0006265">
    <property type="term" value="P:DNA topological change"/>
    <property type="evidence" value="ECO:0007669"/>
    <property type="project" value="InterPro"/>
</dbReference>
<name>A0A348WGI3_9RHOB</name>
<dbReference type="Gene3D" id="2.120.10.90">
    <property type="entry name" value="DNA gyrase/topoisomerase IV, subunit A, C-terminal"/>
    <property type="match status" value="1"/>
</dbReference>
<dbReference type="InterPro" id="IPR006691">
    <property type="entry name" value="GyrA/parC_rep"/>
</dbReference>
<dbReference type="PANTHER" id="PTHR43493:SF1">
    <property type="entry name" value="DNA TOPOISOMERASE 4 SUBUNIT A"/>
    <property type="match status" value="1"/>
</dbReference>
<comment type="caution">
    <text evidence="1">The sequence shown here is derived from an EMBL/GenBank/DDBJ whole genome shotgun (WGS) entry which is preliminary data.</text>
</comment>
<organism evidence="1 2">
    <name type="scientific">Roseovarius nubinhibens</name>
    <dbReference type="NCBI Taxonomy" id="314263"/>
    <lineage>
        <taxon>Bacteria</taxon>
        <taxon>Pseudomonadati</taxon>
        <taxon>Pseudomonadota</taxon>
        <taxon>Alphaproteobacteria</taxon>
        <taxon>Rhodobacterales</taxon>
        <taxon>Roseobacteraceae</taxon>
        <taxon>Roseovarius</taxon>
    </lineage>
</organism>
<gene>
    <name evidence="1" type="ORF">DCS45_17480</name>
</gene>
<dbReference type="SUPFAM" id="SSF101904">
    <property type="entry name" value="GyrA/ParC C-terminal domain-like"/>
    <property type="match status" value="1"/>
</dbReference>
<dbReference type="GO" id="GO:0005524">
    <property type="term" value="F:ATP binding"/>
    <property type="evidence" value="ECO:0007669"/>
    <property type="project" value="InterPro"/>
</dbReference>
<proteinExistence type="predicted"/>
<dbReference type="EMBL" id="DMVW01000169">
    <property type="protein sequence ID" value="HAR53645.1"/>
    <property type="molecule type" value="Genomic_DNA"/>
</dbReference>
<feature type="non-terminal residue" evidence="1">
    <location>
        <position position="1"/>
    </location>
</feature>
<dbReference type="GO" id="GO:0003918">
    <property type="term" value="F:DNA topoisomerase type II (double strand cut, ATP-hydrolyzing) activity"/>
    <property type="evidence" value="ECO:0007669"/>
    <property type="project" value="TreeGrafter"/>
</dbReference>
<sequence length="254" mass="27830">RRTTFAEAGEVEEVPIEAMIEREPITVVCSQMGWIRAMTGHIDLGRELKFKDGDGPSFMFHAETTDRLLVFASTGRFYTISAANLPGGRGMGEPLRLMVDLPNEAEIIDIFIHKPGGKMLLASSAGDGFVVPEEELLAQTRTGKQVLNVRGDTRARVCKPVSGDHVAVVGENRKVLVFPLDELPEMGRGKGVRLQKYKDGGLSDATTFTLAEGLSWLDPAGRTRTETDLGEWLGKRAGTGRMAPRGFPRDNRFT</sequence>
<dbReference type="Pfam" id="PF03989">
    <property type="entry name" value="DNA_gyraseA_C"/>
    <property type="match status" value="3"/>
</dbReference>
<keyword evidence="1" id="KW-0413">Isomerase</keyword>
<dbReference type="GO" id="GO:0009330">
    <property type="term" value="C:DNA topoisomerase type II (double strand cut, ATP-hydrolyzing) complex"/>
    <property type="evidence" value="ECO:0007669"/>
    <property type="project" value="TreeGrafter"/>
</dbReference>
<dbReference type="GO" id="GO:0003677">
    <property type="term" value="F:DNA binding"/>
    <property type="evidence" value="ECO:0007669"/>
    <property type="project" value="InterPro"/>
</dbReference>
<evidence type="ECO:0000313" key="2">
    <source>
        <dbReference type="Proteomes" id="UP000264719"/>
    </source>
</evidence>
<evidence type="ECO:0000313" key="1">
    <source>
        <dbReference type="EMBL" id="HAR53645.1"/>
    </source>
</evidence>
<reference evidence="1 2" key="1">
    <citation type="journal article" date="2018" name="Nat. Biotechnol.">
        <title>A standardized bacterial taxonomy based on genome phylogeny substantially revises the tree of life.</title>
        <authorList>
            <person name="Parks D.H."/>
            <person name="Chuvochina M."/>
            <person name="Waite D.W."/>
            <person name="Rinke C."/>
            <person name="Skarshewski A."/>
            <person name="Chaumeil P.A."/>
            <person name="Hugenholtz P."/>
        </authorList>
    </citation>
    <scope>NUCLEOTIDE SEQUENCE [LARGE SCALE GENOMIC DNA]</scope>
    <source>
        <strain evidence="1">UBA9169</strain>
    </source>
</reference>